<dbReference type="FunFam" id="3.30.40.10:FF:000063">
    <property type="entry name" value="E3 ubiquitin-protein ligase"/>
    <property type="match status" value="1"/>
</dbReference>
<comment type="domain">
    <text evidence="16">The SBD domain (substrate-binding domain) mediates the interaction with substrate proteins. It is related to the TRAF family.</text>
</comment>
<dbReference type="Pfam" id="PF03145">
    <property type="entry name" value="Sina_TRAF"/>
    <property type="match status" value="1"/>
</dbReference>
<protein>
    <recommendedName>
        <fullName evidence="16">E3 ubiquitin-protein ligase</fullName>
        <ecNumber evidence="16">2.3.2.27</ecNumber>
    </recommendedName>
</protein>
<keyword evidence="7" id="KW-0597">Phosphoprotein</keyword>
<evidence type="ECO:0000256" key="1">
    <source>
        <dbReference type="ARBA" id="ARBA00000900"/>
    </source>
</evidence>
<dbReference type="InterPro" id="IPR025257">
    <property type="entry name" value="MINDY-3/4_CD"/>
</dbReference>
<dbReference type="STRING" id="8469.M7CBC3"/>
<dbReference type="CDD" id="cd16752">
    <property type="entry name" value="RING-HC_SIAH2"/>
    <property type="match status" value="1"/>
</dbReference>
<dbReference type="SMART" id="SM01174">
    <property type="entry name" value="DUF4205"/>
    <property type="match status" value="1"/>
</dbReference>
<dbReference type="PROSITE" id="PS51081">
    <property type="entry name" value="ZF_SIAH"/>
    <property type="match status" value="1"/>
</dbReference>
<evidence type="ECO:0000259" key="18">
    <source>
        <dbReference type="PROSITE" id="PS51081"/>
    </source>
</evidence>
<evidence type="ECO:0000256" key="8">
    <source>
        <dbReference type="ARBA" id="ARBA00022679"/>
    </source>
</evidence>
<evidence type="ECO:0000256" key="10">
    <source>
        <dbReference type="ARBA" id="ARBA00022771"/>
    </source>
</evidence>
<keyword evidence="14" id="KW-0539">Nucleus</keyword>
<dbReference type="InterPro" id="IPR001841">
    <property type="entry name" value="Znf_RING"/>
</dbReference>
<comment type="subcellular location">
    <subcellularLocation>
        <location evidence="3">Cytoplasm</location>
    </subcellularLocation>
    <subcellularLocation>
        <location evidence="2">Nucleus</location>
    </subcellularLocation>
</comment>
<evidence type="ECO:0000256" key="9">
    <source>
        <dbReference type="ARBA" id="ARBA00022723"/>
    </source>
</evidence>
<gene>
    <name evidence="19" type="ORF">UY3_04750</name>
</gene>
<dbReference type="PROSITE" id="PS50089">
    <property type="entry name" value="ZF_RING_2"/>
    <property type="match status" value="1"/>
</dbReference>
<dbReference type="EMBL" id="KB520915">
    <property type="protein sequence ID" value="EMP37992.1"/>
    <property type="molecule type" value="Genomic_DNA"/>
</dbReference>
<evidence type="ECO:0000256" key="16">
    <source>
        <dbReference type="RuleBase" id="RU201113"/>
    </source>
</evidence>
<evidence type="ECO:0000256" key="7">
    <source>
        <dbReference type="ARBA" id="ARBA00022553"/>
    </source>
</evidence>
<evidence type="ECO:0000256" key="11">
    <source>
        <dbReference type="ARBA" id="ARBA00022786"/>
    </source>
</evidence>
<reference evidence="20" key="1">
    <citation type="journal article" date="2013" name="Nat. Genet.">
        <title>The draft genomes of soft-shell turtle and green sea turtle yield insights into the development and evolution of the turtle-specific body plan.</title>
        <authorList>
            <person name="Wang Z."/>
            <person name="Pascual-Anaya J."/>
            <person name="Zadissa A."/>
            <person name="Li W."/>
            <person name="Niimura Y."/>
            <person name="Huang Z."/>
            <person name="Li C."/>
            <person name="White S."/>
            <person name="Xiong Z."/>
            <person name="Fang D."/>
            <person name="Wang B."/>
            <person name="Ming Y."/>
            <person name="Chen Y."/>
            <person name="Zheng Y."/>
            <person name="Kuraku S."/>
            <person name="Pignatelli M."/>
            <person name="Herrero J."/>
            <person name="Beal K."/>
            <person name="Nozawa M."/>
            <person name="Li Q."/>
            <person name="Wang J."/>
            <person name="Zhang H."/>
            <person name="Yu L."/>
            <person name="Shigenobu S."/>
            <person name="Wang J."/>
            <person name="Liu J."/>
            <person name="Flicek P."/>
            <person name="Searle S."/>
            <person name="Wang J."/>
            <person name="Kuratani S."/>
            <person name="Yin Y."/>
            <person name="Aken B."/>
            <person name="Zhang G."/>
            <person name="Irie N."/>
        </authorList>
    </citation>
    <scope>NUCLEOTIDE SEQUENCE [LARGE SCALE GENOMIC DNA]</scope>
</reference>
<keyword evidence="13" id="KW-0090">Biological rhythms</keyword>
<dbReference type="InterPro" id="IPR008974">
    <property type="entry name" value="TRAF-like"/>
</dbReference>
<dbReference type="Gene3D" id="2.60.210.10">
    <property type="entry name" value="Apoptosis, Tumor Necrosis Factor Receptor Associated Protein 2, Chain A"/>
    <property type="match status" value="1"/>
</dbReference>
<comment type="catalytic activity">
    <reaction evidence="1 16">
        <text>S-ubiquitinyl-[E2 ubiquitin-conjugating enzyme]-L-cysteine + [acceptor protein]-L-lysine = [E2 ubiquitin-conjugating enzyme]-L-cysteine + N(6)-ubiquitinyl-[acceptor protein]-L-lysine.</text>
        <dbReference type="EC" id="2.3.2.27"/>
    </reaction>
</comment>
<dbReference type="Pfam" id="PF21362">
    <property type="entry name" value="Sina_RING"/>
    <property type="match status" value="1"/>
</dbReference>
<evidence type="ECO:0000256" key="2">
    <source>
        <dbReference type="ARBA" id="ARBA00004123"/>
    </source>
</evidence>
<keyword evidence="10 15" id="KW-0863">Zinc-finger</keyword>
<dbReference type="FunFam" id="3.30.160.60:FF:000665">
    <property type="entry name" value="E3 ubiquitin-protein ligase"/>
    <property type="match status" value="1"/>
</dbReference>
<evidence type="ECO:0000256" key="14">
    <source>
        <dbReference type="ARBA" id="ARBA00023242"/>
    </source>
</evidence>
<accession>M7CBC3</accession>
<dbReference type="Pfam" id="PF21361">
    <property type="entry name" value="Sina_ZnF"/>
    <property type="match status" value="1"/>
</dbReference>
<dbReference type="Proteomes" id="UP000031443">
    <property type="component" value="Unassembled WGS sequence"/>
</dbReference>
<feature type="domain" description="RING-type" evidence="17">
    <location>
        <begin position="337"/>
        <end position="372"/>
    </location>
</feature>
<keyword evidence="12 16" id="KW-0862">Zinc</keyword>
<dbReference type="InterPro" id="IPR013010">
    <property type="entry name" value="Znf_SIAH"/>
</dbReference>
<keyword evidence="6" id="KW-0963">Cytoplasm</keyword>
<dbReference type="GO" id="GO:0031624">
    <property type="term" value="F:ubiquitin conjugating enzyme binding"/>
    <property type="evidence" value="ECO:0007669"/>
    <property type="project" value="TreeGrafter"/>
</dbReference>
<name>M7CBC3_CHEMY</name>
<evidence type="ECO:0000256" key="4">
    <source>
        <dbReference type="ARBA" id="ARBA00004906"/>
    </source>
</evidence>
<dbReference type="SUPFAM" id="SSF57850">
    <property type="entry name" value="RING/U-box"/>
    <property type="match status" value="1"/>
</dbReference>
<sequence>LRKMLFGNTFHVFSYEWKKSCFKFHTPYSDLSYALEAEKGGARAILMAVQVYIIKYCLFVRNREENIPLQGLCEMSQTEQENALAESLGDILWTAGERRKAIVCLVTTDTYFTPNIDYKIDNLTERLQLFEFFEKEAAQKFICDHIQCAILNVILTGRASPHVFNGFQKFDSEGGVQELLHGVLARNDVGYLHWNKEEVEHYRPLQVGSMLKTPKLPIWLCNISGIYTVLFSTNRLLLSDWKMEHIFDLYLYNGQPSQKKTVHLTRFRKVSYLNGGAMGFEGEWSAAAAVVSAGIAIPYEPPNYWRKTQFLLSGPGGGGGGGPVSPQHHELTSLFECPVCFDYVLPPILQCQAGHLVCNQCRQKLSCCPTCRGSLTPSIRNLAMEKVASAVLFPCKYATTGCSLTLHHTEKPEHEDICEYRPYSCPCPGASCKWQGSLEAVMSHLMHAHKSITTLQGEDIVFLATDINLPGAVDWVMMQSCFGHHFMLVLEKQEKYEGHQQFFAIVLLIGTRKQAENFAYRLELNGNRRRLTWEATPRSIHDGVAAAIMNSDCLVFDTAIAHLFADNGNLGINVTISTCCP</sequence>
<dbReference type="GO" id="GO:0005737">
    <property type="term" value="C:cytoplasm"/>
    <property type="evidence" value="ECO:0007669"/>
    <property type="project" value="UniProtKB-SubCell"/>
</dbReference>
<dbReference type="InterPro" id="IPR004162">
    <property type="entry name" value="SINA-like_animal"/>
</dbReference>
<keyword evidence="9 16" id="KW-0479">Metal-binding</keyword>
<evidence type="ECO:0000256" key="13">
    <source>
        <dbReference type="ARBA" id="ARBA00023108"/>
    </source>
</evidence>
<comment type="similarity">
    <text evidence="5 16">Belongs to the SINA (Seven in absentia) family.</text>
</comment>
<evidence type="ECO:0000256" key="15">
    <source>
        <dbReference type="PROSITE-ProRule" id="PRU00455"/>
    </source>
</evidence>
<dbReference type="GO" id="GO:0005634">
    <property type="term" value="C:nucleus"/>
    <property type="evidence" value="ECO:0007669"/>
    <property type="project" value="UniProtKB-SubCell"/>
</dbReference>
<dbReference type="CDD" id="cd03829">
    <property type="entry name" value="Sina"/>
    <property type="match status" value="1"/>
</dbReference>
<dbReference type="GO" id="GO:0061630">
    <property type="term" value="F:ubiquitin protein ligase activity"/>
    <property type="evidence" value="ECO:0007669"/>
    <property type="project" value="UniProtKB-EC"/>
</dbReference>
<dbReference type="InterPro" id="IPR013083">
    <property type="entry name" value="Znf_RING/FYVE/PHD"/>
</dbReference>
<organism evidence="19 20">
    <name type="scientific">Chelonia mydas</name>
    <name type="common">Green sea-turtle</name>
    <name type="synonym">Chelonia agassizi</name>
    <dbReference type="NCBI Taxonomy" id="8469"/>
    <lineage>
        <taxon>Eukaryota</taxon>
        <taxon>Metazoa</taxon>
        <taxon>Chordata</taxon>
        <taxon>Craniata</taxon>
        <taxon>Vertebrata</taxon>
        <taxon>Euteleostomi</taxon>
        <taxon>Archelosauria</taxon>
        <taxon>Testudinata</taxon>
        <taxon>Testudines</taxon>
        <taxon>Cryptodira</taxon>
        <taxon>Durocryptodira</taxon>
        <taxon>Americhelydia</taxon>
        <taxon>Chelonioidea</taxon>
        <taxon>Cheloniidae</taxon>
        <taxon>Chelonia</taxon>
    </lineage>
</organism>
<evidence type="ECO:0000259" key="17">
    <source>
        <dbReference type="PROSITE" id="PS50089"/>
    </source>
</evidence>
<evidence type="ECO:0000256" key="3">
    <source>
        <dbReference type="ARBA" id="ARBA00004496"/>
    </source>
</evidence>
<evidence type="ECO:0000256" key="12">
    <source>
        <dbReference type="ARBA" id="ARBA00022833"/>
    </source>
</evidence>
<dbReference type="GO" id="GO:0043161">
    <property type="term" value="P:proteasome-mediated ubiquitin-dependent protein catabolic process"/>
    <property type="evidence" value="ECO:0007669"/>
    <property type="project" value="TreeGrafter"/>
</dbReference>
<dbReference type="InterPro" id="IPR018121">
    <property type="entry name" value="7-in-absentia-prot_TRAF-dom"/>
</dbReference>
<keyword evidence="8" id="KW-0808">Transferase</keyword>
<dbReference type="SUPFAM" id="SSF49599">
    <property type="entry name" value="TRAF domain-like"/>
    <property type="match status" value="1"/>
</dbReference>
<dbReference type="PANTHER" id="PTHR45877:SF4">
    <property type="entry name" value="E3 UBIQUITIN-PROTEIN LIGASE SIAH2"/>
    <property type="match status" value="1"/>
</dbReference>
<dbReference type="Gene3D" id="3.30.40.10">
    <property type="entry name" value="Zinc/RING finger domain, C3HC4 (zinc finger)"/>
    <property type="match status" value="2"/>
</dbReference>
<dbReference type="FunFam" id="3.30.40.10:FF:000050">
    <property type="entry name" value="E3 ubiquitin-protein ligase"/>
    <property type="match status" value="1"/>
</dbReference>
<proteinExistence type="inferred from homology"/>
<feature type="non-terminal residue" evidence="19">
    <location>
        <position position="1"/>
    </location>
</feature>
<dbReference type="AlphaFoldDB" id="M7CBC3"/>
<dbReference type="GO" id="GO:0008270">
    <property type="term" value="F:zinc ion binding"/>
    <property type="evidence" value="ECO:0007669"/>
    <property type="project" value="UniProtKB-KW"/>
</dbReference>
<dbReference type="Pfam" id="PF13898">
    <property type="entry name" value="MINDY-3_4_CD"/>
    <property type="match status" value="1"/>
</dbReference>
<evidence type="ECO:0000313" key="20">
    <source>
        <dbReference type="Proteomes" id="UP000031443"/>
    </source>
</evidence>
<evidence type="ECO:0000313" key="19">
    <source>
        <dbReference type="EMBL" id="EMP37992.1"/>
    </source>
</evidence>
<dbReference type="PANTHER" id="PTHR45877">
    <property type="entry name" value="E3 UBIQUITIN-PROTEIN LIGASE SIAH2"/>
    <property type="match status" value="1"/>
</dbReference>
<dbReference type="FunFam" id="2.60.210.10:FF:000002">
    <property type="entry name" value="E3 ubiquitin-protein ligase"/>
    <property type="match status" value="1"/>
</dbReference>
<dbReference type="EC" id="2.3.2.27" evidence="16"/>
<dbReference type="GO" id="GO:0048511">
    <property type="term" value="P:rhythmic process"/>
    <property type="evidence" value="ECO:0007669"/>
    <property type="project" value="UniProtKB-KW"/>
</dbReference>
<keyword evidence="20" id="KW-1185">Reference proteome</keyword>
<comment type="function">
    <text evidence="16">E3 ubiquitin-protein ligase that mediates ubiquitination and subsequent proteasomal degradation of target proteins. E3 ubiquitin ligases accept ubiquitin from an E2 ubiquitin-conjugating enzyme in the form of a thioester and then directly transfers the ubiquitin to targeted substrates.</text>
</comment>
<dbReference type="GO" id="GO:0016567">
    <property type="term" value="P:protein ubiquitination"/>
    <property type="evidence" value="ECO:0007669"/>
    <property type="project" value="UniProtKB-UniPathway"/>
</dbReference>
<evidence type="ECO:0000256" key="6">
    <source>
        <dbReference type="ARBA" id="ARBA00022490"/>
    </source>
</evidence>
<keyword evidence="11 16" id="KW-0833">Ubl conjugation pathway</keyword>
<feature type="domain" description="SIAH-type" evidence="18">
    <location>
        <begin position="390"/>
        <end position="450"/>
    </location>
</feature>
<comment type="domain">
    <text evidence="16">The RING-type zinc finger domain is essential for ubiquitin ligase activity.</text>
</comment>
<comment type="pathway">
    <text evidence="4 16">Protein modification; protein ubiquitination.</text>
</comment>
<evidence type="ECO:0000256" key="5">
    <source>
        <dbReference type="ARBA" id="ARBA00009119"/>
    </source>
</evidence>
<dbReference type="InterPro" id="IPR049548">
    <property type="entry name" value="Sina-like_RING"/>
</dbReference>
<dbReference type="UniPathway" id="UPA00143"/>